<dbReference type="AlphaFoldDB" id="A0A7D4A527"/>
<dbReference type="EMBL" id="CP053892">
    <property type="protein sequence ID" value="QKG25364.1"/>
    <property type="molecule type" value="Genomic_DNA"/>
</dbReference>
<accession>A0A7D4A527</accession>
<proteinExistence type="predicted"/>
<evidence type="ECO:0000313" key="2">
    <source>
        <dbReference type="Proteomes" id="UP000501240"/>
    </source>
</evidence>
<organism evidence="1 2">
    <name type="scientific">Actinomadura verrucosospora</name>
    <dbReference type="NCBI Taxonomy" id="46165"/>
    <lineage>
        <taxon>Bacteria</taxon>
        <taxon>Bacillati</taxon>
        <taxon>Actinomycetota</taxon>
        <taxon>Actinomycetes</taxon>
        <taxon>Streptosporangiales</taxon>
        <taxon>Thermomonosporaceae</taxon>
        <taxon>Actinomadura</taxon>
    </lineage>
</organism>
<name>A0A7D4A527_ACTVE</name>
<keyword evidence="2" id="KW-1185">Reference proteome</keyword>
<sequence>MRRHPSWALATAVLNRVIPGATGFSPDQIPGLSVDRWQSFPIDDRDPDEVTTAFLDYCRPRVTGLLITVTDGSFSTGAGPFFLADGHLDEFAAAYPDMIGEPLVASDTIVVSPVTGRVIVVQHDGWIDMLQGIEQPRVVP</sequence>
<evidence type="ECO:0000313" key="1">
    <source>
        <dbReference type="EMBL" id="QKG25364.1"/>
    </source>
</evidence>
<dbReference type="Proteomes" id="UP000501240">
    <property type="component" value="Chromosome"/>
</dbReference>
<protein>
    <submittedName>
        <fullName evidence="1">Uncharacterized protein</fullName>
    </submittedName>
</protein>
<reference evidence="1 2" key="1">
    <citation type="submission" date="2020-05" db="EMBL/GenBank/DDBJ databases">
        <title>Actinomadura verrucosospora NRRL-B18236 (PFL_A860) Genome sequencing and assembly.</title>
        <authorList>
            <person name="Samborskyy M."/>
        </authorList>
    </citation>
    <scope>NUCLEOTIDE SEQUENCE [LARGE SCALE GENOMIC DNA]</scope>
    <source>
        <strain evidence="1 2">NRRL:B18236</strain>
    </source>
</reference>
<gene>
    <name evidence="1" type="ORF">ACTIVE_7015</name>
</gene>